<keyword evidence="3" id="KW-0238">DNA-binding</keyword>
<sequence>MDRLAGITAFVRTADLGSFVAAGRVTGLSASAVGKAVARLEAELGVRLLQRSTRSIRLTEEGRLFHERCRRLLDELDDAEASLAHAVSVPRGRLRISVPIVTYHLLVPILPEFMERYPEVELDVDFNDRIVDLIDEEMDVAIRSGELPDSRLISRALRPFRLLLCAAPAYLARHGTPGCPRDLENHQAIRFRFPNSRRLQEWPLRRPPDSPEPRVRTVMTCNNMEALRQMAISGIGIACMPDFLARAPLSDGRLATILDEHLDAPGLFHIIWPSNRHLSPKVRAFVDFLSERLFATGCEEVPKAMPQSHTPE</sequence>
<proteinExistence type="inferred from homology"/>
<evidence type="ECO:0000256" key="2">
    <source>
        <dbReference type="ARBA" id="ARBA00023015"/>
    </source>
</evidence>
<organism evidence="6 7">
    <name type="scientific">Rhizobium puerariae</name>
    <dbReference type="NCBI Taxonomy" id="1585791"/>
    <lineage>
        <taxon>Bacteria</taxon>
        <taxon>Pseudomonadati</taxon>
        <taxon>Pseudomonadota</taxon>
        <taxon>Alphaproteobacteria</taxon>
        <taxon>Hyphomicrobiales</taxon>
        <taxon>Rhizobiaceae</taxon>
        <taxon>Rhizobium/Agrobacterium group</taxon>
        <taxon>Rhizobium</taxon>
    </lineage>
</organism>
<dbReference type="InterPro" id="IPR036390">
    <property type="entry name" value="WH_DNA-bd_sf"/>
</dbReference>
<evidence type="ECO:0000313" key="7">
    <source>
        <dbReference type="Proteomes" id="UP001589692"/>
    </source>
</evidence>
<name>A0ABV6AEH0_9HYPH</name>
<dbReference type="InterPro" id="IPR036388">
    <property type="entry name" value="WH-like_DNA-bd_sf"/>
</dbReference>
<dbReference type="PANTHER" id="PTHR30537:SF72">
    <property type="entry name" value="LYSR FAMILY TRANSCRIPTIONAL REGULATOR"/>
    <property type="match status" value="1"/>
</dbReference>
<dbReference type="Proteomes" id="UP001589692">
    <property type="component" value="Unassembled WGS sequence"/>
</dbReference>
<reference evidence="6 7" key="1">
    <citation type="submission" date="2024-09" db="EMBL/GenBank/DDBJ databases">
        <authorList>
            <person name="Sun Q."/>
            <person name="Mori K."/>
        </authorList>
    </citation>
    <scope>NUCLEOTIDE SEQUENCE [LARGE SCALE GENOMIC DNA]</scope>
    <source>
        <strain evidence="6 7">TBRC 4938</strain>
    </source>
</reference>
<dbReference type="Pfam" id="PF03466">
    <property type="entry name" value="LysR_substrate"/>
    <property type="match status" value="1"/>
</dbReference>
<evidence type="ECO:0000259" key="5">
    <source>
        <dbReference type="PROSITE" id="PS50931"/>
    </source>
</evidence>
<keyword evidence="4" id="KW-0804">Transcription</keyword>
<keyword evidence="7" id="KW-1185">Reference proteome</keyword>
<dbReference type="EMBL" id="JBHMAA010000006">
    <property type="protein sequence ID" value="MFB9948088.1"/>
    <property type="molecule type" value="Genomic_DNA"/>
</dbReference>
<dbReference type="InterPro" id="IPR058163">
    <property type="entry name" value="LysR-type_TF_proteobact-type"/>
</dbReference>
<dbReference type="Gene3D" id="1.10.10.10">
    <property type="entry name" value="Winged helix-like DNA-binding domain superfamily/Winged helix DNA-binding domain"/>
    <property type="match status" value="1"/>
</dbReference>
<dbReference type="SUPFAM" id="SSF46785">
    <property type="entry name" value="Winged helix' DNA-binding domain"/>
    <property type="match status" value="1"/>
</dbReference>
<gene>
    <name evidence="6" type="ORF">ACFFP0_04465</name>
</gene>
<evidence type="ECO:0000313" key="6">
    <source>
        <dbReference type="EMBL" id="MFB9948088.1"/>
    </source>
</evidence>
<evidence type="ECO:0000256" key="1">
    <source>
        <dbReference type="ARBA" id="ARBA00009437"/>
    </source>
</evidence>
<dbReference type="CDD" id="cd08476">
    <property type="entry name" value="PBP2_CrgA_like_7"/>
    <property type="match status" value="1"/>
</dbReference>
<comment type="caution">
    <text evidence="6">The sequence shown here is derived from an EMBL/GenBank/DDBJ whole genome shotgun (WGS) entry which is preliminary data.</text>
</comment>
<accession>A0ABV6AEH0</accession>
<dbReference type="PANTHER" id="PTHR30537">
    <property type="entry name" value="HTH-TYPE TRANSCRIPTIONAL REGULATOR"/>
    <property type="match status" value="1"/>
</dbReference>
<evidence type="ECO:0000256" key="4">
    <source>
        <dbReference type="ARBA" id="ARBA00023163"/>
    </source>
</evidence>
<evidence type="ECO:0000256" key="3">
    <source>
        <dbReference type="ARBA" id="ARBA00023125"/>
    </source>
</evidence>
<protein>
    <submittedName>
        <fullName evidence="6">LysR family transcriptional regulator</fullName>
    </submittedName>
</protein>
<dbReference type="InterPro" id="IPR005119">
    <property type="entry name" value="LysR_subst-bd"/>
</dbReference>
<keyword evidence="2" id="KW-0805">Transcription regulation</keyword>
<dbReference type="SUPFAM" id="SSF53850">
    <property type="entry name" value="Periplasmic binding protein-like II"/>
    <property type="match status" value="1"/>
</dbReference>
<feature type="domain" description="HTH lysR-type" evidence="5">
    <location>
        <begin position="1"/>
        <end position="59"/>
    </location>
</feature>
<comment type="similarity">
    <text evidence="1">Belongs to the LysR transcriptional regulatory family.</text>
</comment>
<dbReference type="Gene3D" id="3.40.190.290">
    <property type="match status" value="1"/>
</dbReference>
<dbReference type="InterPro" id="IPR000847">
    <property type="entry name" value="LysR_HTH_N"/>
</dbReference>
<dbReference type="PROSITE" id="PS50931">
    <property type="entry name" value="HTH_LYSR"/>
    <property type="match status" value="1"/>
</dbReference>
<dbReference type="RefSeq" id="WP_377256831.1">
    <property type="nucleotide sequence ID" value="NZ_JBHMAA010000006.1"/>
</dbReference>
<dbReference type="Pfam" id="PF00126">
    <property type="entry name" value="HTH_1"/>
    <property type="match status" value="1"/>
</dbReference>